<protein>
    <recommendedName>
        <fullName evidence="2">CCHC-type domain-containing protein</fullName>
    </recommendedName>
</protein>
<comment type="caution">
    <text evidence="3">The sequence shown here is derived from an EMBL/GenBank/DDBJ whole genome shotgun (WGS) entry which is preliminary data.</text>
</comment>
<dbReference type="SUPFAM" id="SSF57756">
    <property type="entry name" value="Retrovirus zinc finger-like domains"/>
    <property type="match status" value="1"/>
</dbReference>
<reference evidence="3 4" key="1">
    <citation type="submission" date="2021-06" db="EMBL/GenBank/DDBJ databases">
        <authorList>
            <person name="Palmer J.M."/>
        </authorList>
    </citation>
    <scope>NUCLEOTIDE SEQUENCE [LARGE SCALE GENOMIC DNA]</scope>
    <source>
        <strain evidence="3 4">GA_2019</strain>
        <tissue evidence="3">Muscle</tissue>
    </source>
</reference>
<dbReference type="Pfam" id="PF00098">
    <property type="entry name" value="zf-CCHC"/>
    <property type="match status" value="1"/>
</dbReference>
<keyword evidence="1" id="KW-0479">Metal-binding</keyword>
<dbReference type="InterPro" id="IPR001878">
    <property type="entry name" value="Znf_CCHC"/>
</dbReference>
<dbReference type="SMART" id="SM00343">
    <property type="entry name" value="ZnF_C2HC"/>
    <property type="match status" value="1"/>
</dbReference>
<keyword evidence="4" id="KW-1185">Reference proteome</keyword>
<evidence type="ECO:0000313" key="4">
    <source>
        <dbReference type="Proteomes" id="UP001476798"/>
    </source>
</evidence>
<keyword evidence="1" id="KW-0862">Zinc</keyword>
<name>A0ABV0P1H2_9TELE</name>
<sequence length="141" mass="14959">MITAEVDSRTCGLMAPVLPSGSQGEVKSPQAIPMAPTIVYQLAPPIQWEPYSYGPRGRARGELFGNRAGGRVGRRGAGSSSCLVCGQMDHWARSCPQRYGARPEGAPPPLHQPLAQQAPFTAQPPNAAFIPPHGCQYPVLG</sequence>
<keyword evidence="1" id="KW-0863">Zinc-finger</keyword>
<organism evidence="3 4">
    <name type="scientific">Goodea atripinnis</name>
    <dbReference type="NCBI Taxonomy" id="208336"/>
    <lineage>
        <taxon>Eukaryota</taxon>
        <taxon>Metazoa</taxon>
        <taxon>Chordata</taxon>
        <taxon>Craniata</taxon>
        <taxon>Vertebrata</taxon>
        <taxon>Euteleostomi</taxon>
        <taxon>Actinopterygii</taxon>
        <taxon>Neopterygii</taxon>
        <taxon>Teleostei</taxon>
        <taxon>Neoteleostei</taxon>
        <taxon>Acanthomorphata</taxon>
        <taxon>Ovalentaria</taxon>
        <taxon>Atherinomorphae</taxon>
        <taxon>Cyprinodontiformes</taxon>
        <taxon>Goodeidae</taxon>
        <taxon>Goodea</taxon>
    </lineage>
</organism>
<dbReference type="PROSITE" id="PS50158">
    <property type="entry name" value="ZF_CCHC"/>
    <property type="match status" value="1"/>
</dbReference>
<evidence type="ECO:0000256" key="1">
    <source>
        <dbReference type="PROSITE-ProRule" id="PRU00047"/>
    </source>
</evidence>
<gene>
    <name evidence="3" type="ORF">GOODEAATRI_033790</name>
</gene>
<dbReference type="Gene3D" id="4.10.60.10">
    <property type="entry name" value="Zinc finger, CCHC-type"/>
    <property type="match status" value="1"/>
</dbReference>
<dbReference type="Proteomes" id="UP001476798">
    <property type="component" value="Unassembled WGS sequence"/>
</dbReference>
<feature type="domain" description="CCHC-type" evidence="2">
    <location>
        <begin position="82"/>
        <end position="97"/>
    </location>
</feature>
<proteinExistence type="predicted"/>
<accession>A0ABV0P1H2</accession>
<evidence type="ECO:0000259" key="2">
    <source>
        <dbReference type="PROSITE" id="PS50158"/>
    </source>
</evidence>
<dbReference type="EMBL" id="JAHRIO010057412">
    <property type="protein sequence ID" value="MEQ2176981.1"/>
    <property type="molecule type" value="Genomic_DNA"/>
</dbReference>
<evidence type="ECO:0000313" key="3">
    <source>
        <dbReference type="EMBL" id="MEQ2176981.1"/>
    </source>
</evidence>
<dbReference type="InterPro" id="IPR036875">
    <property type="entry name" value="Znf_CCHC_sf"/>
</dbReference>